<sequence length="284" mass="31683">AILTPPESDEPESVEEPAAGAGDLKVVEAEDPYEMVRKDRDHLLGLLEKCERTAKGWDDSMMALGGAPEAVTALRAENDRLRAMAKGLRARVMRHVDCTCSDTGAVNPECPRIEIHRVFDEFEKQAGVSEAKGSERDDVTSPAATPPADPCDPERIKDRLAIRFDGPPDPECGRFIEVEINEQDIKIGEWIQDGKHWLLVIEPNTIPLQERPGNLAYLASRRAEHVRAMELERNRLIAKYQDTKTQILNRTPCRCLKEGGRLAGPHLPTCPLKIVMTVFDEFGE</sequence>
<name>A0A0F9Q8P4_9ZZZZ</name>
<dbReference type="EMBL" id="LAZR01001712">
    <property type="protein sequence ID" value="KKN40325.1"/>
    <property type="molecule type" value="Genomic_DNA"/>
</dbReference>
<accession>A0A0F9Q8P4</accession>
<gene>
    <name evidence="2" type="ORF">LCGC14_0734820</name>
</gene>
<evidence type="ECO:0000313" key="2">
    <source>
        <dbReference type="EMBL" id="KKN40325.1"/>
    </source>
</evidence>
<evidence type="ECO:0000256" key="1">
    <source>
        <dbReference type="SAM" id="MobiDB-lite"/>
    </source>
</evidence>
<reference evidence="2" key="1">
    <citation type="journal article" date="2015" name="Nature">
        <title>Complex archaea that bridge the gap between prokaryotes and eukaryotes.</title>
        <authorList>
            <person name="Spang A."/>
            <person name="Saw J.H."/>
            <person name="Jorgensen S.L."/>
            <person name="Zaremba-Niedzwiedzka K."/>
            <person name="Martijn J."/>
            <person name="Lind A.E."/>
            <person name="van Eijk R."/>
            <person name="Schleper C."/>
            <person name="Guy L."/>
            <person name="Ettema T.J."/>
        </authorList>
    </citation>
    <scope>NUCLEOTIDE SEQUENCE</scope>
</reference>
<dbReference type="AlphaFoldDB" id="A0A0F9Q8P4"/>
<comment type="caution">
    <text evidence="2">The sequence shown here is derived from an EMBL/GenBank/DDBJ whole genome shotgun (WGS) entry which is preliminary data.</text>
</comment>
<protein>
    <submittedName>
        <fullName evidence="2">Uncharacterized protein</fullName>
    </submittedName>
</protein>
<proteinExistence type="predicted"/>
<feature type="region of interest" description="Disordered" evidence="1">
    <location>
        <begin position="127"/>
        <end position="154"/>
    </location>
</feature>
<feature type="region of interest" description="Disordered" evidence="1">
    <location>
        <begin position="1"/>
        <end position="24"/>
    </location>
</feature>
<feature type="non-terminal residue" evidence="2">
    <location>
        <position position="1"/>
    </location>
</feature>
<organism evidence="2">
    <name type="scientific">marine sediment metagenome</name>
    <dbReference type="NCBI Taxonomy" id="412755"/>
    <lineage>
        <taxon>unclassified sequences</taxon>
        <taxon>metagenomes</taxon>
        <taxon>ecological metagenomes</taxon>
    </lineage>
</organism>